<dbReference type="AlphaFoldDB" id="A0A0G1IB32"/>
<comment type="caution">
    <text evidence="5">The sequence shown here is derived from an EMBL/GenBank/DDBJ whole genome shotgun (WGS) entry which is preliminary data.</text>
</comment>
<keyword evidence="5" id="KW-0540">Nuclease</keyword>
<keyword evidence="3" id="KW-0238">DNA-binding</keyword>
<keyword evidence="2" id="KW-0680">Restriction system</keyword>
<protein>
    <submittedName>
        <fullName evidence="5">Restriction endonuclease S subunit-like protein</fullName>
    </submittedName>
</protein>
<gene>
    <name evidence="5" type="ORF">UW49_C0014G0039</name>
</gene>
<dbReference type="PANTHER" id="PTHR43140">
    <property type="entry name" value="TYPE-1 RESTRICTION ENZYME ECOKI SPECIFICITY PROTEIN"/>
    <property type="match status" value="1"/>
</dbReference>
<keyword evidence="5" id="KW-0378">Hydrolase</keyword>
<dbReference type="SUPFAM" id="SSF116734">
    <property type="entry name" value="DNA methylase specificity domain"/>
    <property type="match status" value="2"/>
</dbReference>
<accession>A0A0G1IB32</accession>
<name>A0A0G1IB32_9BACT</name>
<sequence length="399" mass="45415">MSYQKNMSNNYPTKKLGEVCDFQNGLWTGKKPPFVTASVVRNTNFKNNDGTLNLGDVAEIEVEEKQLKNRLLEEGDLILERSGGGPTQPVGRVVYFDADGKFSFSNFTTRIRVRNSKELDSVYLWRCLNYLYLSGVTEKMQKQTTGIRNLNFSEYKELQIPLQPLAEQKKIVARLEGLLGKIKEAKQLRAEAGEAAQNLLPAELHRIFTQQHSNILQNVGMSDSRSKEKWEEKELGEVFVFHYGKGLPRPERSESGKYIVYGANGELGRSDRYLIDGEGIIVGRKGSAGEVTRATGRYWPTDVTYFITKDKKYDIGFAYYLFKFLNFPQYAVGVKPGINRKEIYGIKIPLPSVAEQKKIVARLDSLSEKIKNLREYQTQTRSDFIALEQSVLSKSFQHS</sequence>
<keyword evidence="5" id="KW-0255">Endonuclease</keyword>
<feature type="domain" description="Type I restriction modification DNA specificity" evidence="4">
    <location>
        <begin position="12"/>
        <end position="187"/>
    </location>
</feature>
<dbReference type="InterPro" id="IPR000055">
    <property type="entry name" value="Restrct_endonuc_typeI_TRD"/>
</dbReference>
<dbReference type="EMBL" id="LCIN01000014">
    <property type="protein sequence ID" value="KKT56425.1"/>
    <property type="molecule type" value="Genomic_DNA"/>
</dbReference>
<dbReference type="GO" id="GO:0009307">
    <property type="term" value="P:DNA restriction-modification system"/>
    <property type="evidence" value="ECO:0007669"/>
    <property type="project" value="UniProtKB-KW"/>
</dbReference>
<proteinExistence type="inferred from homology"/>
<dbReference type="CDD" id="cd17267">
    <property type="entry name" value="RMtype1_S_EcoAO83I-TRD1-CR1_like"/>
    <property type="match status" value="1"/>
</dbReference>
<dbReference type="InterPro" id="IPR044946">
    <property type="entry name" value="Restrct_endonuc_typeI_TRD_sf"/>
</dbReference>
<dbReference type="InterPro" id="IPR051212">
    <property type="entry name" value="Type-I_RE_S_subunit"/>
</dbReference>
<dbReference type="Proteomes" id="UP000033977">
    <property type="component" value="Unassembled WGS sequence"/>
</dbReference>
<dbReference type="GO" id="GO:0003677">
    <property type="term" value="F:DNA binding"/>
    <property type="evidence" value="ECO:0007669"/>
    <property type="project" value="UniProtKB-KW"/>
</dbReference>
<dbReference type="GO" id="GO:0004519">
    <property type="term" value="F:endonuclease activity"/>
    <property type="evidence" value="ECO:0007669"/>
    <property type="project" value="UniProtKB-KW"/>
</dbReference>
<evidence type="ECO:0000256" key="1">
    <source>
        <dbReference type="ARBA" id="ARBA00010923"/>
    </source>
</evidence>
<organism evidence="5 6">
    <name type="scientific">Candidatus Giovannonibacteria bacterium GW2011_GWB1_44_23</name>
    <dbReference type="NCBI Taxonomy" id="1618652"/>
    <lineage>
        <taxon>Bacteria</taxon>
        <taxon>Candidatus Giovannoniibacteriota</taxon>
    </lineage>
</organism>
<feature type="domain" description="Type I restriction modification DNA specificity" evidence="4">
    <location>
        <begin position="228"/>
        <end position="372"/>
    </location>
</feature>
<dbReference type="Gene3D" id="3.90.220.20">
    <property type="entry name" value="DNA methylase specificity domains"/>
    <property type="match status" value="2"/>
</dbReference>
<evidence type="ECO:0000259" key="4">
    <source>
        <dbReference type="Pfam" id="PF01420"/>
    </source>
</evidence>
<dbReference type="PANTHER" id="PTHR43140:SF1">
    <property type="entry name" value="TYPE I RESTRICTION ENZYME ECOKI SPECIFICITY SUBUNIT"/>
    <property type="match status" value="1"/>
</dbReference>
<evidence type="ECO:0000256" key="2">
    <source>
        <dbReference type="ARBA" id="ARBA00022747"/>
    </source>
</evidence>
<comment type="similarity">
    <text evidence="1">Belongs to the type-I restriction system S methylase family.</text>
</comment>
<reference evidence="5 6" key="1">
    <citation type="journal article" date="2015" name="Nature">
        <title>rRNA introns, odd ribosomes, and small enigmatic genomes across a large radiation of phyla.</title>
        <authorList>
            <person name="Brown C.T."/>
            <person name="Hug L.A."/>
            <person name="Thomas B.C."/>
            <person name="Sharon I."/>
            <person name="Castelle C.J."/>
            <person name="Singh A."/>
            <person name="Wilkins M.J."/>
            <person name="Williams K.H."/>
            <person name="Banfield J.F."/>
        </authorList>
    </citation>
    <scope>NUCLEOTIDE SEQUENCE [LARGE SCALE GENOMIC DNA]</scope>
</reference>
<evidence type="ECO:0000313" key="6">
    <source>
        <dbReference type="Proteomes" id="UP000033977"/>
    </source>
</evidence>
<dbReference type="Pfam" id="PF01420">
    <property type="entry name" value="Methylase_S"/>
    <property type="match status" value="2"/>
</dbReference>
<evidence type="ECO:0000313" key="5">
    <source>
        <dbReference type="EMBL" id="KKT56425.1"/>
    </source>
</evidence>
<evidence type="ECO:0000256" key="3">
    <source>
        <dbReference type="ARBA" id="ARBA00023125"/>
    </source>
</evidence>